<organism evidence="22 23">
    <name type="scientific">Clunio marinus</name>
    <dbReference type="NCBI Taxonomy" id="568069"/>
    <lineage>
        <taxon>Eukaryota</taxon>
        <taxon>Metazoa</taxon>
        <taxon>Ecdysozoa</taxon>
        <taxon>Arthropoda</taxon>
        <taxon>Hexapoda</taxon>
        <taxon>Insecta</taxon>
        <taxon>Pterygota</taxon>
        <taxon>Neoptera</taxon>
        <taxon>Endopterygota</taxon>
        <taxon>Diptera</taxon>
        <taxon>Nematocera</taxon>
        <taxon>Chironomoidea</taxon>
        <taxon>Chironomidae</taxon>
        <taxon>Clunio</taxon>
    </lineage>
</organism>
<dbReference type="Pfam" id="PF00583">
    <property type="entry name" value="Acetyltransf_1"/>
    <property type="match status" value="1"/>
</dbReference>
<comment type="subunit">
    <text evidence="14">Component of the N-terminal acetyltransferase B (NatB) complex which is composed of NAA20 and NAA25.</text>
</comment>
<name>A0A1J1J812_9DIPT</name>
<dbReference type="EMBL" id="CVRI01000075">
    <property type="protein sequence ID" value="CRL08573.1"/>
    <property type="molecule type" value="Genomic_DNA"/>
</dbReference>
<evidence type="ECO:0000256" key="5">
    <source>
        <dbReference type="ARBA" id="ARBA00022490"/>
    </source>
</evidence>
<feature type="binding site" evidence="20">
    <location>
        <position position="305"/>
    </location>
    <ligand>
        <name>S-adenosyl-L-methionine</name>
        <dbReference type="ChEBI" id="CHEBI:59789"/>
    </ligand>
</feature>
<dbReference type="InterPro" id="IPR029063">
    <property type="entry name" value="SAM-dependent_MTases_sf"/>
</dbReference>
<gene>
    <name evidence="22" type="ORF">CLUMA_CG021382</name>
</gene>
<comment type="similarity">
    <text evidence="13">Belongs to the acetyltransferase family. ARD1 subfamily.</text>
</comment>
<dbReference type="CDD" id="cd04301">
    <property type="entry name" value="NAT_SF"/>
    <property type="match status" value="1"/>
</dbReference>
<evidence type="ECO:0000256" key="16">
    <source>
        <dbReference type="ARBA" id="ARBA00047385"/>
    </source>
</evidence>
<evidence type="ECO:0000256" key="7">
    <source>
        <dbReference type="ARBA" id="ARBA00022676"/>
    </source>
</evidence>
<dbReference type="SUPFAM" id="SSF53335">
    <property type="entry name" value="S-adenosyl-L-methionine-dependent methyltransferases"/>
    <property type="match status" value="1"/>
</dbReference>
<dbReference type="SUPFAM" id="SSF55729">
    <property type="entry name" value="Acyl-CoA N-acyltransferases (Nat)"/>
    <property type="match status" value="1"/>
</dbReference>
<dbReference type="STRING" id="568069.A0A1J1J812"/>
<reference evidence="22 23" key="1">
    <citation type="submission" date="2015-04" db="EMBL/GenBank/DDBJ databases">
        <authorList>
            <person name="Syromyatnikov M.Y."/>
            <person name="Popov V.N."/>
        </authorList>
    </citation>
    <scope>NUCLEOTIDE SEQUENCE [LARGE SCALE GENOMIC DNA]</scope>
</reference>
<feature type="binding site" evidence="20">
    <location>
        <position position="322"/>
    </location>
    <ligand>
        <name>S-adenosyl-L-methionine</name>
        <dbReference type="ChEBI" id="CHEBI:59789"/>
    </ligand>
</feature>
<dbReference type="OrthoDB" id="6433308at2759"/>
<evidence type="ECO:0000313" key="22">
    <source>
        <dbReference type="EMBL" id="CRL08573.1"/>
    </source>
</evidence>
<evidence type="ECO:0000256" key="13">
    <source>
        <dbReference type="ARBA" id="ARBA00025786"/>
    </source>
</evidence>
<evidence type="ECO:0000256" key="17">
    <source>
        <dbReference type="ARBA" id="ARBA00047402"/>
    </source>
</evidence>
<evidence type="ECO:0000256" key="20">
    <source>
        <dbReference type="HAMAP-Rule" id="MF_03044"/>
    </source>
</evidence>
<dbReference type="GO" id="GO:0008168">
    <property type="term" value="F:methyltransferase activity"/>
    <property type="evidence" value="ECO:0007669"/>
    <property type="project" value="UniProtKB-UniRule"/>
</dbReference>
<dbReference type="FunFam" id="3.40.630.30:FF:000015">
    <property type="entry name" value="N-alpha-acetyltransferase 20 isoform X1"/>
    <property type="match status" value="1"/>
</dbReference>
<sequence length="913" mass="106951">MCTLRPFVCNDMFKFNGVNLDPLTETYGLSFYMQYLAHWPEYFQVAESPSGEIMGYIMGKAEGHGESWHGHVTALSVSPDYRRLGLAATLMKFFEDVSEKKRCFFVDLFVRVSNKIAINMYHQLGYIVYRTVIEYYSGDEDAYDMRKALKRDVDKKSMIPQKLPNPSFLQIFKVIAIENTMASEEHRKLASTIKSIHMELRDLTKEFGADEAWKRHINDKKIRTIYAESMRKLAEIHWVHNQPLDDRIQWTINFCDYYFQKDEINRWKEKDLKVLQKLKDEGFVKILNEFSDIQIDFKLEVLDVGSSGNFFKHERFNVIPIDISPSHDSVYYCDFLSVSIDQELQCNSNSIETLPREFFHVVIFCLLLEYLPTSQQRIKCCEKAFKALKTEGILVIITPDSNHEMKNSKQIKNWRWTLAVMGFQRIKFEKLKNLTCMVFRKSLKPEIPLRWANNNKEDYMEFKLEIPQDKSKVKVIAEDCKNEKQEFDQLILILISVISVTVLIVYKSENERLNHVLSVINFFGQRDAISLVKIENYSNFSYRFDYPLPSWIYLSNEFHGYSAFWKKNDLVAGGEAIALAIGSVHGNVLFQCKIHFTDNTIANGKFGFMRVEAEIADIEVATEKFIIYKFICKTKNDNGTPKNLILINTETKSEHYLPIRHMTIKNNPLLEKSLLTVCLDLNSYNRSFTDDFITDTNIAQYFLHHELIGIRNFIIYNSNINQMNQHVIDLLTNKYGIRLNVLPYNFPLMISNRAKNRAIIEADCFLRTSGLTKYVMVASVDEYLYPSQKLSPVNPLIKFFNRYSSEVSRFEISMKSVCTDPHKKINSDNERYSVDIKTRVFYIQKNEFPYNDKPVNDIGKKSIEVDRNFAVIHKYIKCPTTQDLYDWRTTMEKSHQGYIDHISQELNKLLFHQ</sequence>
<comment type="similarity">
    <text evidence="4">Belongs to the glycosyltransferase 92 family.</text>
</comment>
<dbReference type="Pfam" id="PF01697">
    <property type="entry name" value="Glyco_transf_92"/>
    <property type="match status" value="1"/>
</dbReference>
<evidence type="ECO:0000256" key="9">
    <source>
        <dbReference type="ARBA" id="ARBA00022691"/>
    </source>
</evidence>
<dbReference type="InterPro" id="IPR016181">
    <property type="entry name" value="Acyl_CoA_acyltransferase"/>
</dbReference>
<evidence type="ECO:0000256" key="2">
    <source>
        <dbReference type="ARBA" id="ARBA00004370"/>
    </source>
</evidence>
<evidence type="ECO:0000256" key="18">
    <source>
        <dbReference type="ARBA" id="ARBA00048177"/>
    </source>
</evidence>
<dbReference type="InterPro" id="IPR008166">
    <property type="entry name" value="Glyco_transf_92"/>
</dbReference>
<dbReference type="PANTHER" id="PTHR45910:SF1">
    <property type="entry name" value="N-ALPHA-ACETYLTRANSFERASE 20"/>
    <property type="match status" value="1"/>
</dbReference>
<dbReference type="GO" id="GO:0032259">
    <property type="term" value="P:methylation"/>
    <property type="evidence" value="ECO:0007669"/>
    <property type="project" value="UniProtKB-KW"/>
</dbReference>
<dbReference type="GO" id="GO:0031416">
    <property type="term" value="C:NatB complex"/>
    <property type="evidence" value="ECO:0007669"/>
    <property type="project" value="TreeGrafter"/>
</dbReference>
<dbReference type="EC" id="2.1.1.-" evidence="20"/>
<dbReference type="Gene3D" id="3.40.50.150">
    <property type="entry name" value="Vaccinia Virus protein VP39"/>
    <property type="match status" value="1"/>
</dbReference>
<keyword evidence="7" id="KW-0328">Glycosyltransferase</keyword>
<evidence type="ECO:0000256" key="10">
    <source>
        <dbReference type="ARBA" id="ARBA00023136"/>
    </source>
</evidence>
<dbReference type="PANTHER" id="PTHR45910">
    <property type="entry name" value="N-ALPHA-ACETYLTRANSFERASE 20"/>
    <property type="match status" value="1"/>
</dbReference>
<keyword evidence="11" id="KW-0539">Nucleus</keyword>
<protein>
    <recommendedName>
        <fullName evidence="20">S-adenosylmethionine sensor upstream of mTORC1</fullName>
    </recommendedName>
    <alternativeName>
        <fullName evidence="20">Probable methyltransferase BMT2 homolog</fullName>
        <ecNumber evidence="20">2.1.1.-</ecNumber>
    </alternativeName>
</protein>
<comment type="catalytic activity">
    <reaction evidence="18">
        <text>N-terminal L-methionyl-L-glutaminyl-[protein] + acetyl-CoA = N-terminal N(alpha)-acetyl-L-methionyl-L-glutaminyl-[protein] + CoA + H(+)</text>
        <dbReference type="Rhea" id="RHEA:50492"/>
        <dbReference type="Rhea" id="RHEA-COMP:12698"/>
        <dbReference type="Rhea" id="RHEA-COMP:12699"/>
        <dbReference type="ChEBI" id="CHEBI:15378"/>
        <dbReference type="ChEBI" id="CHEBI:57287"/>
        <dbReference type="ChEBI" id="CHEBI:57288"/>
        <dbReference type="ChEBI" id="CHEBI:133361"/>
        <dbReference type="ChEBI" id="CHEBI:133362"/>
        <dbReference type="EC" id="2.3.1.254"/>
    </reaction>
</comment>
<dbReference type="HAMAP" id="MF_03044">
    <property type="entry name" value="BMT2"/>
    <property type="match status" value="1"/>
</dbReference>
<keyword evidence="10" id="KW-0472">Membrane</keyword>
<evidence type="ECO:0000256" key="3">
    <source>
        <dbReference type="ARBA" id="ARBA00004496"/>
    </source>
</evidence>
<evidence type="ECO:0000256" key="6">
    <source>
        <dbReference type="ARBA" id="ARBA00022603"/>
    </source>
</evidence>
<evidence type="ECO:0000256" key="1">
    <source>
        <dbReference type="ARBA" id="ARBA00004123"/>
    </source>
</evidence>
<comment type="function">
    <text evidence="15">Catalytic subunit of the NatB complex which catalyzes acetylation of the N-terminal methionine residues of peptides beginning with Met-Asp, Met-Glu, Met-Asn and Met-Gln. Proteins with cell cycle functions are overrepresented in the pool of NatB substrates. Required for maintaining the structure and function of actomyosin fibers and for proper cellular migration.</text>
</comment>
<comment type="catalytic activity">
    <reaction evidence="16">
        <text>N-terminal L-methionyl-L-aspartyl-[protein] + acetyl-CoA = N-terminal N(alpha)-acetyl-L-methionyl-L-aspartyl-[protein] + CoA + H(+)</text>
        <dbReference type="Rhea" id="RHEA:50480"/>
        <dbReference type="Rhea" id="RHEA-COMP:12692"/>
        <dbReference type="Rhea" id="RHEA-COMP:12693"/>
        <dbReference type="ChEBI" id="CHEBI:15378"/>
        <dbReference type="ChEBI" id="CHEBI:57287"/>
        <dbReference type="ChEBI" id="CHEBI:57288"/>
        <dbReference type="ChEBI" id="CHEBI:133045"/>
        <dbReference type="ChEBI" id="CHEBI:133063"/>
        <dbReference type="EC" id="2.3.1.254"/>
    </reaction>
</comment>
<evidence type="ECO:0000256" key="4">
    <source>
        <dbReference type="ARBA" id="ARBA00007647"/>
    </source>
</evidence>
<dbReference type="InterPro" id="IPR000182">
    <property type="entry name" value="GNAT_dom"/>
</dbReference>
<dbReference type="GO" id="GO:0016020">
    <property type="term" value="C:membrane"/>
    <property type="evidence" value="ECO:0007669"/>
    <property type="project" value="UniProtKB-SubCell"/>
</dbReference>
<comment type="catalytic activity">
    <reaction evidence="19">
        <text>N-terminal L-methionyl-L-glutamyl-[protein] + acetyl-CoA = N-terminal N(alpha)-acetyl-L-methionyl-L-glutamyl-[protein] + CoA + H(+)</text>
        <dbReference type="Rhea" id="RHEA:50488"/>
        <dbReference type="Rhea" id="RHEA-COMP:12696"/>
        <dbReference type="Rhea" id="RHEA-COMP:12697"/>
        <dbReference type="ChEBI" id="CHEBI:15378"/>
        <dbReference type="ChEBI" id="CHEBI:57287"/>
        <dbReference type="ChEBI" id="CHEBI:57288"/>
        <dbReference type="ChEBI" id="CHEBI:133359"/>
        <dbReference type="ChEBI" id="CHEBI:133360"/>
        <dbReference type="EC" id="2.3.1.254"/>
    </reaction>
</comment>
<keyword evidence="6 20" id="KW-0489">Methyltransferase</keyword>
<comment type="function">
    <text evidence="20">S-adenosyl-L-methionine-binding protein that acts as an inhibitor of mTORC1 signaling. Acts as a sensor of S-adenosyl-L-methionine to signal methionine sufficiency to mTORC1. Probably also acts as a S-adenosyl-L-methionine-dependent methyltransferase.</text>
</comment>
<dbReference type="PROSITE" id="PS51186">
    <property type="entry name" value="GNAT"/>
    <property type="match status" value="1"/>
</dbReference>
<dbReference type="GO" id="GO:0005634">
    <property type="term" value="C:nucleus"/>
    <property type="evidence" value="ECO:0007669"/>
    <property type="project" value="UniProtKB-SubCell"/>
</dbReference>
<dbReference type="GO" id="GO:0120518">
    <property type="term" value="F:protein N-terminal-methionine acetyltransferase activity"/>
    <property type="evidence" value="ECO:0007669"/>
    <property type="project" value="UniProtKB-EC"/>
</dbReference>
<evidence type="ECO:0000256" key="12">
    <source>
        <dbReference type="ARBA" id="ARBA00023315"/>
    </source>
</evidence>
<comment type="similarity">
    <text evidence="20">Belongs to the BMT2 family.</text>
</comment>
<comment type="catalytic activity">
    <reaction evidence="17">
        <text>N-terminal L-methionyl-L-asparaginyl-[protein] + acetyl-CoA = N-terminal N(alpha)-acetyl-L-methionyl-L-asparaginyl-[protein] + CoA + H(+)</text>
        <dbReference type="Rhea" id="RHEA:50484"/>
        <dbReference type="Rhea" id="RHEA-COMP:12694"/>
        <dbReference type="Rhea" id="RHEA-COMP:12695"/>
        <dbReference type="ChEBI" id="CHEBI:15378"/>
        <dbReference type="ChEBI" id="CHEBI:57287"/>
        <dbReference type="ChEBI" id="CHEBI:57288"/>
        <dbReference type="ChEBI" id="CHEBI:133356"/>
        <dbReference type="ChEBI" id="CHEBI:133358"/>
        <dbReference type="EC" id="2.3.1.254"/>
    </reaction>
</comment>
<feature type="domain" description="N-acetyltransferase" evidence="21">
    <location>
        <begin position="2"/>
        <end position="150"/>
    </location>
</feature>
<evidence type="ECO:0000256" key="19">
    <source>
        <dbReference type="ARBA" id="ARBA00048890"/>
    </source>
</evidence>
<evidence type="ECO:0000256" key="11">
    <source>
        <dbReference type="ARBA" id="ARBA00023242"/>
    </source>
</evidence>
<comment type="subcellular location">
    <subcellularLocation>
        <location evidence="3">Cytoplasm</location>
    </subcellularLocation>
    <subcellularLocation>
        <location evidence="2">Membrane</location>
    </subcellularLocation>
    <subcellularLocation>
        <location evidence="1">Nucleus</location>
    </subcellularLocation>
</comment>
<evidence type="ECO:0000256" key="14">
    <source>
        <dbReference type="ARBA" id="ARBA00038748"/>
    </source>
</evidence>
<dbReference type="GO" id="GO:0016757">
    <property type="term" value="F:glycosyltransferase activity"/>
    <property type="evidence" value="ECO:0007669"/>
    <property type="project" value="UniProtKB-KW"/>
</dbReference>
<evidence type="ECO:0000313" key="23">
    <source>
        <dbReference type="Proteomes" id="UP000183832"/>
    </source>
</evidence>
<keyword evidence="9 20" id="KW-0949">S-adenosyl-L-methionine</keyword>
<dbReference type="AlphaFoldDB" id="A0A1J1J812"/>
<proteinExistence type="inferred from homology"/>
<dbReference type="Proteomes" id="UP000183832">
    <property type="component" value="Unassembled WGS sequence"/>
</dbReference>
<dbReference type="InterPro" id="IPR051646">
    <property type="entry name" value="NatB_acetyltransferase_subunit"/>
</dbReference>
<evidence type="ECO:0000256" key="8">
    <source>
        <dbReference type="ARBA" id="ARBA00022679"/>
    </source>
</evidence>
<dbReference type="Pfam" id="PF11968">
    <property type="entry name" value="Bmt2"/>
    <property type="match status" value="1"/>
</dbReference>
<accession>A0A1J1J812</accession>
<keyword evidence="23" id="KW-1185">Reference proteome</keyword>
<dbReference type="InterPro" id="IPR021867">
    <property type="entry name" value="Bmt2/SAMTOR"/>
</dbReference>
<dbReference type="Gene3D" id="3.40.630.30">
    <property type="match status" value="1"/>
</dbReference>
<keyword evidence="12" id="KW-0012">Acyltransferase</keyword>
<evidence type="ECO:0000259" key="21">
    <source>
        <dbReference type="PROSITE" id="PS51186"/>
    </source>
</evidence>
<keyword evidence="8 20" id="KW-0808">Transferase</keyword>
<keyword evidence="5" id="KW-0963">Cytoplasm</keyword>
<evidence type="ECO:0000256" key="15">
    <source>
        <dbReference type="ARBA" id="ARBA00046112"/>
    </source>
</evidence>